<dbReference type="RefSeq" id="WP_150380804.1">
    <property type="nucleotide sequence ID" value="NZ_RZUI01000002.1"/>
</dbReference>
<evidence type="ECO:0000313" key="1">
    <source>
        <dbReference type="EMBL" id="KAA8831631.1"/>
    </source>
</evidence>
<protein>
    <submittedName>
        <fullName evidence="1">Uncharacterized protein</fullName>
    </submittedName>
</protein>
<gene>
    <name evidence="1" type="ORF">EMO89_02580</name>
</gene>
<name>A0A5M9ZVJ3_9BIFI</name>
<organism evidence="1 2">
    <name type="scientific">Bifidobacterium tissieri</name>
    <dbReference type="NCBI Taxonomy" id="1630162"/>
    <lineage>
        <taxon>Bacteria</taxon>
        <taxon>Bacillati</taxon>
        <taxon>Actinomycetota</taxon>
        <taxon>Actinomycetes</taxon>
        <taxon>Bifidobacteriales</taxon>
        <taxon>Bifidobacteriaceae</taxon>
        <taxon>Bifidobacterium</taxon>
    </lineage>
</organism>
<reference evidence="1 2" key="1">
    <citation type="journal article" date="2019" name="Syst. Appl. Microbiol.">
        <title>Characterization of Bifidobacterium species in feaces of the Egyptian fruit bat: Description of B. vespertilionis sp. nov. and B. rousetti sp. nov.</title>
        <authorList>
            <person name="Modesto M."/>
            <person name="Satti M."/>
            <person name="Watanabe K."/>
            <person name="Puglisi E."/>
            <person name="Morelli L."/>
            <person name="Huang C.-H."/>
            <person name="Liou J.-S."/>
            <person name="Miyashita M."/>
            <person name="Tamura T."/>
            <person name="Saito S."/>
            <person name="Mori K."/>
            <person name="Huang L."/>
            <person name="Sciavilla P."/>
            <person name="Sandri C."/>
            <person name="Spiezio C."/>
            <person name="Vitali F."/>
            <person name="Cavalieri D."/>
            <person name="Perpetuini G."/>
            <person name="Tofalo R."/>
            <person name="Bonetti A."/>
            <person name="Arita M."/>
            <person name="Mattarelli P."/>
        </authorList>
    </citation>
    <scope>NUCLEOTIDE SEQUENCE [LARGE SCALE GENOMIC DNA]</scope>
    <source>
        <strain evidence="1 2">RST7</strain>
    </source>
</reference>
<sequence>MMLRYLEWDEKAETWRQGSRVELFARYARYVWATWRHGESAYDYRSWLYVQGTECGLVALMPGVEF</sequence>
<evidence type="ECO:0000313" key="2">
    <source>
        <dbReference type="Proteomes" id="UP000412028"/>
    </source>
</evidence>
<dbReference type="AlphaFoldDB" id="A0A5M9ZVJ3"/>
<dbReference type="Proteomes" id="UP000412028">
    <property type="component" value="Unassembled WGS sequence"/>
</dbReference>
<proteinExistence type="predicted"/>
<dbReference type="EMBL" id="RZUI01000002">
    <property type="protein sequence ID" value="KAA8831631.1"/>
    <property type="molecule type" value="Genomic_DNA"/>
</dbReference>
<accession>A0A5M9ZVJ3</accession>
<comment type="caution">
    <text evidence="1">The sequence shown here is derived from an EMBL/GenBank/DDBJ whole genome shotgun (WGS) entry which is preliminary data.</text>
</comment>